<dbReference type="InterPro" id="IPR040871">
    <property type="entry name" value="HopA1"/>
</dbReference>
<keyword evidence="2" id="KW-1185">Reference proteome</keyword>
<organism evidence="1 2">
    <name type="scientific">Streptomyces mirabilis</name>
    <dbReference type="NCBI Taxonomy" id="68239"/>
    <lineage>
        <taxon>Bacteria</taxon>
        <taxon>Bacillati</taxon>
        <taxon>Actinomycetota</taxon>
        <taxon>Actinomycetes</taxon>
        <taxon>Kitasatosporales</taxon>
        <taxon>Streptomycetaceae</taxon>
        <taxon>Streptomyces</taxon>
    </lineage>
</organism>
<name>A0ABU3UNY4_9ACTN</name>
<dbReference type="Pfam" id="PF17914">
    <property type="entry name" value="HopA1"/>
    <property type="match status" value="1"/>
</dbReference>
<comment type="caution">
    <text evidence="1">The sequence shown here is derived from an EMBL/GenBank/DDBJ whole genome shotgun (WGS) entry which is preliminary data.</text>
</comment>
<proteinExistence type="predicted"/>
<protein>
    <submittedName>
        <fullName evidence="1">T3SS effector HopA1 family protein</fullName>
    </submittedName>
</protein>
<dbReference type="EMBL" id="JARAKF010000001">
    <property type="protein sequence ID" value="MDU8995632.1"/>
    <property type="molecule type" value="Genomic_DNA"/>
</dbReference>
<accession>A0ABU3UNY4</accession>
<evidence type="ECO:0000313" key="1">
    <source>
        <dbReference type="EMBL" id="MDU8995632.1"/>
    </source>
</evidence>
<gene>
    <name evidence="1" type="ORF">PU648_25400</name>
</gene>
<dbReference type="Proteomes" id="UP001257627">
    <property type="component" value="Unassembled WGS sequence"/>
</dbReference>
<evidence type="ECO:0000313" key="2">
    <source>
        <dbReference type="Proteomes" id="UP001257627"/>
    </source>
</evidence>
<sequence length="325" mass="34014">MNLTIDSLAPALAAVMATVSVTPDGRHATIGDEKLDADTPQKLAQQLSGMLYQLVHAGRDKPETSRPRTLRDPDFDRTLAEAMPHTSTLARATVLERAADGSLLASLDGLRVVLPGDVLTTELPESLPAQVAIRMPAARPALSTGFFLTDGSAGTGTGGPHTLRMYVHVATADAAPTVWHGVLSYLEERSVPYRAKITSSPQMFPRRDALVVYLGPQGRQAAPGLAACAAALPGLGRATSPFAHEVAPGVAVAWEPQDQRPGTRSLSFGEHRSGALAEALVKHAVRTDGVGRSATVEESFLNAGIDPLAPGRNLASPPLPGLGLM</sequence>
<reference evidence="1 2" key="1">
    <citation type="submission" date="2023-02" db="EMBL/GenBank/DDBJ databases">
        <authorList>
            <person name="Maleckis M."/>
        </authorList>
    </citation>
    <scope>NUCLEOTIDE SEQUENCE [LARGE SCALE GENOMIC DNA]</scope>
    <source>
        <strain evidence="1 2">P8-A2</strain>
    </source>
</reference>
<dbReference type="RefSeq" id="WP_143602452.1">
    <property type="nucleotide sequence ID" value="NZ_CP107955.1"/>
</dbReference>